<dbReference type="GO" id="GO:0000156">
    <property type="term" value="F:phosphorelay response regulator activity"/>
    <property type="evidence" value="ECO:0007669"/>
    <property type="project" value="InterPro"/>
</dbReference>
<dbReference type="PROSITE" id="PS50930">
    <property type="entry name" value="HTH_LYTTR"/>
    <property type="match status" value="1"/>
</dbReference>
<organism evidence="8 9">
    <name type="scientific">Lactiplantibacillus mudanjiangensis</name>
    <dbReference type="NCBI Taxonomy" id="1296538"/>
    <lineage>
        <taxon>Bacteria</taxon>
        <taxon>Bacillati</taxon>
        <taxon>Bacillota</taxon>
        <taxon>Bacilli</taxon>
        <taxon>Lactobacillales</taxon>
        <taxon>Lactobacillaceae</taxon>
        <taxon>Lactiplantibacillus</taxon>
    </lineage>
</organism>
<dbReference type="SMART" id="SM00850">
    <property type="entry name" value="LytTR"/>
    <property type="match status" value="1"/>
</dbReference>
<dbReference type="InterPro" id="IPR046947">
    <property type="entry name" value="LytR-like"/>
</dbReference>
<evidence type="ECO:0000259" key="6">
    <source>
        <dbReference type="PROSITE" id="PS50110"/>
    </source>
</evidence>
<evidence type="ECO:0000256" key="5">
    <source>
        <dbReference type="PROSITE-ProRule" id="PRU00169"/>
    </source>
</evidence>
<name>A0A660E984_9LACO</name>
<reference evidence="8 9" key="1">
    <citation type="submission" date="2018-11" db="EMBL/GenBank/DDBJ databases">
        <authorList>
            <person name="Wuyts S."/>
        </authorList>
    </citation>
    <scope>NUCLEOTIDE SEQUENCE [LARGE SCALE GENOMIC DNA]</scope>
    <source>
        <strain evidence="8">Lactobacillus mudanjiangensis AMBF249</strain>
    </source>
</reference>
<dbReference type="AlphaFoldDB" id="A0A660E984"/>
<dbReference type="CDD" id="cd17533">
    <property type="entry name" value="REC_LytTR_AgrA-like"/>
    <property type="match status" value="1"/>
</dbReference>
<keyword evidence="5" id="KW-0597">Phosphoprotein</keyword>
<keyword evidence="8" id="KW-0238">DNA-binding</keyword>
<dbReference type="SUPFAM" id="SSF52172">
    <property type="entry name" value="CheY-like"/>
    <property type="match status" value="1"/>
</dbReference>
<dbReference type="Gene3D" id="2.40.50.1020">
    <property type="entry name" value="LytTr DNA-binding domain"/>
    <property type="match status" value="1"/>
</dbReference>
<dbReference type="Pfam" id="PF04397">
    <property type="entry name" value="LytTR"/>
    <property type="match status" value="1"/>
</dbReference>
<proteinExistence type="predicted"/>
<protein>
    <submittedName>
        <fullName evidence="8">DNA-binding response regulator [Lactobacillus pentosus]</fullName>
    </submittedName>
</protein>
<keyword evidence="3" id="KW-0010">Activator</keyword>
<dbReference type="RefSeq" id="WP_165444301.1">
    <property type="nucleotide sequence ID" value="NZ_UYIE01000013.1"/>
</dbReference>
<gene>
    <name evidence="8" type="ORF">MUDAN_MDHGFNIF_01248</name>
</gene>
<comment type="function">
    <text evidence="4">Required for high-level post-exponential phase expression of a series of secreted proteins.</text>
</comment>
<evidence type="ECO:0000256" key="3">
    <source>
        <dbReference type="ARBA" id="ARBA00023159"/>
    </source>
</evidence>
<feature type="modified residue" description="4-aspartylphosphate" evidence="5">
    <location>
        <position position="59"/>
    </location>
</feature>
<sequence>MIDIYLCEDEPQQLANLNQMITNYVMIEQLDMQVVKASTTPEPLLQLPADHHYRLYFLDIELRATMTGIELAQHIRQADADCKIVFVTTHAELALETLRYQVEPLAFILKDGADSIQTQVIAALKLAQQRWQQAQPSHDDYLTFKTGDQVRFVRVTEILYFETAVAPHKLVVHLANSHFEIYQTIKQAMSQSTTFYRCHQSIVVNWQQVCAVDQRQQLVTLATGEQVPCSLMGGRGLVKKLQQAAKKRADF</sequence>
<dbReference type="SMART" id="SM00448">
    <property type="entry name" value="REC"/>
    <property type="match status" value="1"/>
</dbReference>
<keyword evidence="2" id="KW-0902">Two-component regulatory system</keyword>
<dbReference type="PROSITE" id="PS50110">
    <property type="entry name" value="RESPONSE_REGULATORY"/>
    <property type="match status" value="1"/>
</dbReference>
<dbReference type="Proteomes" id="UP000289996">
    <property type="component" value="Unassembled WGS sequence"/>
</dbReference>
<evidence type="ECO:0000256" key="2">
    <source>
        <dbReference type="ARBA" id="ARBA00023012"/>
    </source>
</evidence>
<feature type="domain" description="HTH LytTR-type" evidence="7">
    <location>
        <begin position="142"/>
        <end position="247"/>
    </location>
</feature>
<dbReference type="Gene3D" id="3.40.50.2300">
    <property type="match status" value="1"/>
</dbReference>
<evidence type="ECO:0000256" key="4">
    <source>
        <dbReference type="ARBA" id="ARBA00037164"/>
    </source>
</evidence>
<evidence type="ECO:0000313" key="9">
    <source>
        <dbReference type="Proteomes" id="UP000289996"/>
    </source>
</evidence>
<feature type="domain" description="Response regulatory" evidence="6">
    <location>
        <begin position="3"/>
        <end position="125"/>
    </location>
</feature>
<dbReference type="PANTHER" id="PTHR37299">
    <property type="entry name" value="TRANSCRIPTIONAL REGULATOR-RELATED"/>
    <property type="match status" value="1"/>
</dbReference>
<evidence type="ECO:0000313" key="8">
    <source>
        <dbReference type="EMBL" id="VDG29711.1"/>
    </source>
</evidence>
<dbReference type="EMBL" id="UYIG01000152">
    <property type="protein sequence ID" value="VDG29711.1"/>
    <property type="molecule type" value="Genomic_DNA"/>
</dbReference>
<dbReference type="GO" id="GO:0003677">
    <property type="term" value="F:DNA binding"/>
    <property type="evidence" value="ECO:0007669"/>
    <property type="project" value="UniProtKB-KW"/>
</dbReference>
<evidence type="ECO:0000256" key="1">
    <source>
        <dbReference type="ARBA" id="ARBA00022490"/>
    </source>
</evidence>
<dbReference type="InterPro" id="IPR007492">
    <property type="entry name" value="LytTR_DNA-bd_dom"/>
</dbReference>
<dbReference type="PANTHER" id="PTHR37299:SF3">
    <property type="entry name" value="STAGE 0 SPORULATION PROTEIN A HOMOLOG"/>
    <property type="match status" value="1"/>
</dbReference>
<dbReference type="InterPro" id="IPR011006">
    <property type="entry name" value="CheY-like_superfamily"/>
</dbReference>
<evidence type="ECO:0000259" key="7">
    <source>
        <dbReference type="PROSITE" id="PS50930"/>
    </source>
</evidence>
<accession>A0A660E984</accession>
<keyword evidence="1" id="KW-0963">Cytoplasm</keyword>
<keyword evidence="9" id="KW-1185">Reference proteome</keyword>
<dbReference type="Pfam" id="PF00072">
    <property type="entry name" value="Response_reg"/>
    <property type="match status" value="1"/>
</dbReference>
<dbReference type="InterPro" id="IPR001789">
    <property type="entry name" value="Sig_transdc_resp-reg_receiver"/>
</dbReference>